<feature type="chain" id="PRO_5016306520" description="DUF3034 domain-containing protein" evidence="1">
    <location>
        <begin position="25"/>
        <end position="285"/>
    </location>
</feature>
<evidence type="ECO:0008006" key="4">
    <source>
        <dbReference type="Google" id="ProtNLM"/>
    </source>
</evidence>
<sequence length="285" mass="31057">MIRPIIRTILLCLIPIVSTTQAMAAPGARLIATGGAMSVEGAAGGGIVPWALLAGYGENRQFGATAWYTQVRPTDFTLRAYGAAVSLNNSIELSIGKQQFDIDKVIPGEELEQTIIGGKIRLAGELVYSALPQITLGLQYKKNDTYTIPDAVGARQDSALDMYLAASKLWLNGPFNRSLFLNTTLRASRANQMGLLGFGGDQGNQLELLGEVSTGLFITRQWVIGMEYRQKPDKLSFAREDDWYDVFVGWFPTKRLSLVAAWSDLGSIAGLDDQKGLYLSLQLSQ</sequence>
<evidence type="ECO:0000256" key="1">
    <source>
        <dbReference type="SAM" id="SignalP"/>
    </source>
</evidence>
<organism evidence="2 3">
    <name type="scientific">Granulosicoccus antarcticus IMCC3135</name>
    <dbReference type="NCBI Taxonomy" id="1192854"/>
    <lineage>
        <taxon>Bacteria</taxon>
        <taxon>Pseudomonadati</taxon>
        <taxon>Pseudomonadota</taxon>
        <taxon>Gammaproteobacteria</taxon>
        <taxon>Chromatiales</taxon>
        <taxon>Granulosicoccaceae</taxon>
        <taxon>Granulosicoccus</taxon>
    </lineage>
</organism>
<dbReference type="Pfam" id="PF11231">
    <property type="entry name" value="DUF3034"/>
    <property type="match status" value="1"/>
</dbReference>
<dbReference type="RefSeq" id="WP_236994754.1">
    <property type="nucleotide sequence ID" value="NZ_CP018632.1"/>
</dbReference>
<proteinExistence type="predicted"/>
<dbReference type="AlphaFoldDB" id="A0A2Z2NLN1"/>
<accession>A0A2Z2NLN1</accession>
<keyword evidence="1" id="KW-0732">Signal</keyword>
<feature type="signal peptide" evidence="1">
    <location>
        <begin position="1"/>
        <end position="24"/>
    </location>
</feature>
<dbReference type="InterPro" id="IPR021393">
    <property type="entry name" value="DUF3034"/>
</dbReference>
<name>A0A2Z2NLN1_9GAMM</name>
<gene>
    <name evidence="2" type="ORF">IMCC3135_06740</name>
</gene>
<reference evidence="2 3" key="1">
    <citation type="submission" date="2016-12" db="EMBL/GenBank/DDBJ databases">
        <authorList>
            <person name="Song W.-J."/>
            <person name="Kurnit D.M."/>
        </authorList>
    </citation>
    <scope>NUCLEOTIDE SEQUENCE [LARGE SCALE GENOMIC DNA]</scope>
    <source>
        <strain evidence="2 3">IMCC3135</strain>
    </source>
</reference>
<keyword evidence="3" id="KW-1185">Reference proteome</keyword>
<evidence type="ECO:0000313" key="2">
    <source>
        <dbReference type="EMBL" id="ASJ71455.1"/>
    </source>
</evidence>
<dbReference type="KEGG" id="gai:IMCC3135_06740"/>
<dbReference type="EMBL" id="CP018632">
    <property type="protein sequence ID" value="ASJ71455.1"/>
    <property type="molecule type" value="Genomic_DNA"/>
</dbReference>
<evidence type="ECO:0000313" key="3">
    <source>
        <dbReference type="Proteomes" id="UP000250079"/>
    </source>
</evidence>
<protein>
    <recommendedName>
        <fullName evidence="4">DUF3034 domain-containing protein</fullName>
    </recommendedName>
</protein>
<dbReference type="Proteomes" id="UP000250079">
    <property type="component" value="Chromosome"/>
</dbReference>